<evidence type="ECO:0000313" key="2">
    <source>
        <dbReference type="Proteomes" id="UP001153737"/>
    </source>
</evidence>
<reference evidence="1" key="1">
    <citation type="submission" date="2022-01" db="EMBL/GenBank/DDBJ databases">
        <authorList>
            <person name="King R."/>
        </authorList>
    </citation>
    <scope>NUCLEOTIDE SEQUENCE</scope>
</reference>
<dbReference type="SUPFAM" id="SSF48726">
    <property type="entry name" value="Immunoglobulin"/>
    <property type="match status" value="1"/>
</dbReference>
<evidence type="ECO:0000313" key="1">
    <source>
        <dbReference type="EMBL" id="CAG9813524.1"/>
    </source>
</evidence>
<dbReference type="AlphaFoldDB" id="A0A9N9X070"/>
<dbReference type="InterPro" id="IPR036179">
    <property type="entry name" value="Ig-like_dom_sf"/>
</dbReference>
<reference evidence="1" key="2">
    <citation type="submission" date="2022-10" db="EMBL/GenBank/DDBJ databases">
        <authorList>
            <consortium name="ENA_rothamsted_submissions"/>
            <consortium name="culmorum"/>
            <person name="King R."/>
        </authorList>
    </citation>
    <scope>NUCLEOTIDE SEQUENCE</scope>
</reference>
<name>A0A9N9X070_PHACE</name>
<evidence type="ECO:0008006" key="3">
    <source>
        <dbReference type="Google" id="ProtNLM"/>
    </source>
</evidence>
<dbReference type="InterPro" id="IPR013783">
    <property type="entry name" value="Ig-like_fold"/>
</dbReference>
<sequence>MSFLSPDLEFFIHSTSSCDVSVEALMRDRSRALQSIAILRLSVSDKVAAIQINYIKVPVAVKNDSNRPVIMDCNYSLRPDDSDLVVKWYLNDVLVYQWIPPQQPQSFGPLKDRLDLTYRATDDPKSVYRAMKIVNPTDEVAGEYKCFVSTFTDEDFSVRHMKVFVPEKSFDIFKSSFDEQFTNFTCLASEVYPAPKLLMYKTYKDEFNKVRFPTIHRELTKHNTRLFSSYVIATAPTKTLNPGTLILCEVRIPGTGYVRIKSLLYYPEGNI</sequence>
<dbReference type="PANTHER" id="PTHR21261:SF2">
    <property type="entry name" value="GH04238P-RELATED"/>
    <property type="match status" value="1"/>
</dbReference>
<organism evidence="1 2">
    <name type="scientific">Phaedon cochleariae</name>
    <name type="common">Mustard beetle</name>
    <dbReference type="NCBI Taxonomy" id="80249"/>
    <lineage>
        <taxon>Eukaryota</taxon>
        <taxon>Metazoa</taxon>
        <taxon>Ecdysozoa</taxon>
        <taxon>Arthropoda</taxon>
        <taxon>Hexapoda</taxon>
        <taxon>Insecta</taxon>
        <taxon>Pterygota</taxon>
        <taxon>Neoptera</taxon>
        <taxon>Endopterygota</taxon>
        <taxon>Coleoptera</taxon>
        <taxon>Polyphaga</taxon>
        <taxon>Cucujiformia</taxon>
        <taxon>Chrysomeloidea</taxon>
        <taxon>Chrysomelidae</taxon>
        <taxon>Chrysomelinae</taxon>
        <taxon>Chrysomelini</taxon>
        <taxon>Phaedon</taxon>
    </lineage>
</organism>
<dbReference type="Proteomes" id="UP001153737">
    <property type="component" value="Chromosome 1"/>
</dbReference>
<proteinExistence type="predicted"/>
<dbReference type="EMBL" id="OU896707">
    <property type="protein sequence ID" value="CAG9813524.1"/>
    <property type="molecule type" value="Genomic_DNA"/>
</dbReference>
<keyword evidence="2" id="KW-1185">Reference proteome</keyword>
<accession>A0A9N9X070</accession>
<dbReference type="PANTHER" id="PTHR21261">
    <property type="entry name" value="BEAT PROTEIN"/>
    <property type="match status" value="1"/>
</dbReference>
<protein>
    <recommendedName>
        <fullName evidence="3">Ig-like domain-containing protein</fullName>
    </recommendedName>
</protein>
<gene>
    <name evidence="1" type="ORF">PHAECO_LOCUS1038</name>
</gene>
<dbReference type="Gene3D" id="2.60.40.10">
    <property type="entry name" value="Immunoglobulins"/>
    <property type="match status" value="1"/>
</dbReference>
<dbReference type="OrthoDB" id="6478865at2759"/>